<keyword evidence="6 8" id="KW-0472">Membrane</keyword>
<dbReference type="InterPro" id="IPR049142">
    <property type="entry name" value="MS_channel_1st"/>
</dbReference>
<dbReference type="RefSeq" id="WP_182810302.1">
    <property type="nucleotide sequence ID" value="NZ_JACJFM010000030.1"/>
</dbReference>
<dbReference type="FunFam" id="2.30.30.60:FF:000001">
    <property type="entry name" value="MscS Mechanosensitive ion channel"/>
    <property type="match status" value="1"/>
</dbReference>
<evidence type="ECO:0000259" key="13">
    <source>
        <dbReference type="Pfam" id="PF21082"/>
    </source>
</evidence>
<accession>A0A839IVQ3</accession>
<evidence type="ECO:0000256" key="6">
    <source>
        <dbReference type="ARBA" id="ARBA00023136"/>
    </source>
</evidence>
<feature type="transmembrane region" description="Helical" evidence="8">
    <location>
        <begin position="546"/>
        <end position="564"/>
    </location>
</feature>
<feature type="domain" description="Mechanosensitive ion channel MscS C-terminal" evidence="13">
    <location>
        <begin position="969"/>
        <end position="1051"/>
    </location>
</feature>
<keyword evidence="9" id="KW-0732">Signal</keyword>
<evidence type="ECO:0000256" key="9">
    <source>
        <dbReference type="SAM" id="SignalP"/>
    </source>
</evidence>
<dbReference type="SUPFAM" id="SSF50182">
    <property type="entry name" value="Sm-like ribonucleoproteins"/>
    <property type="match status" value="1"/>
</dbReference>
<evidence type="ECO:0000259" key="12">
    <source>
        <dbReference type="Pfam" id="PF12795"/>
    </source>
</evidence>
<dbReference type="Proteomes" id="UP000565262">
    <property type="component" value="Unassembled WGS sequence"/>
</dbReference>
<sequence length="1071" mass="120824">MCTLFRSLLLLTFLLFSSFSSASPQENIDLYKQRLEQLDTSSENPEDKGQKELYQKIIQAWQDAIRFEQQALQSRNLLERLPAEIKKLQRGLSAPAASINLKKLGTGSLSELEQKLTLEKARLLELEQSEKQARQQVKQSNDKLISLRTELASLKQQESTESSGDSALNEAEFAARTARIQALEFELLTLPGQNELNQIKIKLLTRQLEHQQQLTQSLQDILQNKRRSEAEKTLEQTSSESENIENPAAITEQITLNQKLSQNLQSVVSQGEEALAQRRLLERKLDLFQQSYATLQLQTELSREPLGQELNRFVRHLEAGIDTLSTQKQINKLRLLALDISRAELTIDSTDLQTDGRQFDEQQIIRFNALKEDYKTIATKTREAISQAINELSELLSVKEQFREQVSKGKDLISQHLLWVPSVPAISAQWIAEVTESLPLAIASLTPVAERSDNRQGYLISSDHWAEQFTFWVLLVIISILLFPGLRKDEVLWANQIGNVVNDRFSHTFRMFWLPLLVILPVPAGIYLLLNSALNGELWLINLPELAPAAAILSAIYLALIYWLKVPDGLFHKHLSVPADLCRRLRQFLHPVFWLGGSLLLLIISSEQSDNLMMRSGAGRAALITVAAMISGFCISLYRSLPAESTASTPLWLQLRPWLAFYAASYLLIIIAAILGYTFTGQAFLLMLMILSGISILTFIFYRFGNRWLLIEERRLAFERAKARRSEILEAREKNEEVPPLDENYLDLQTISDQARVLLRATTGIIFILLLWAFLKNALPAFDVLDNIVLWNNDVATSEGIIPEAITLKSILMSVVLIGLCILAAYNLPGLLELMLLRHLTLSPGTSYAITTITRYILIVTSIIAGTGQLGLDWSKLQWLVAALGVGLGFGLQEIVANFVSGLIILFEKPIRIGDTVTIGQYSGTVTRIQIRATTIADWDRKEIIIPNKNFVTDQLINWSLTDPITRVIISVGIAHGSDTELAKNLLLNVAKENPKVLEDPEPNAFFMNFGPSTLNLELRLFVSSMDDRLTVTHEINQAVERAFKEHQIKIAYQQLDINLHRHPVLKNSKD</sequence>
<dbReference type="PANTHER" id="PTHR30347">
    <property type="entry name" value="POTASSIUM CHANNEL RELATED"/>
    <property type="match status" value="1"/>
</dbReference>
<evidence type="ECO:0000256" key="1">
    <source>
        <dbReference type="ARBA" id="ARBA00004651"/>
    </source>
</evidence>
<evidence type="ECO:0000313" key="16">
    <source>
        <dbReference type="Proteomes" id="UP000565262"/>
    </source>
</evidence>
<gene>
    <name evidence="15" type="ORF">H4O21_18145</name>
</gene>
<dbReference type="Gene3D" id="3.30.70.100">
    <property type="match status" value="1"/>
</dbReference>
<evidence type="ECO:0000256" key="7">
    <source>
        <dbReference type="SAM" id="Coils"/>
    </source>
</evidence>
<dbReference type="PROSITE" id="PS01246">
    <property type="entry name" value="UPF0003"/>
    <property type="match status" value="1"/>
</dbReference>
<evidence type="ECO:0000256" key="4">
    <source>
        <dbReference type="ARBA" id="ARBA00022692"/>
    </source>
</evidence>
<dbReference type="SUPFAM" id="SSF82861">
    <property type="entry name" value="Mechanosensitive channel protein MscS (YggB), transmembrane region"/>
    <property type="match status" value="1"/>
</dbReference>
<evidence type="ECO:0000256" key="8">
    <source>
        <dbReference type="SAM" id="Phobius"/>
    </source>
</evidence>
<feature type="signal peptide" evidence="9">
    <location>
        <begin position="1"/>
        <end position="22"/>
    </location>
</feature>
<feature type="domain" description="Mechanosensitive ion channel inner membrane" evidence="11">
    <location>
        <begin position="471"/>
        <end position="791"/>
    </location>
</feature>
<feature type="transmembrane region" description="Helical" evidence="8">
    <location>
        <begin position="853"/>
        <end position="872"/>
    </location>
</feature>
<feature type="domain" description="Mechanosensitive ion channel MscS" evidence="10">
    <location>
        <begin position="895"/>
        <end position="960"/>
    </location>
</feature>
<dbReference type="EMBL" id="JACJFM010000030">
    <property type="protein sequence ID" value="MBB1488529.1"/>
    <property type="molecule type" value="Genomic_DNA"/>
</dbReference>
<dbReference type="AlphaFoldDB" id="A0A839IVQ3"/>
<dbReference type="InterPro" id="IPR023408">
    <property type="entry name" value="MscS_beta-dom_sf"/>
</dbReference>
<dbReference type="Gene3D" id="1.10.287.1260">
    <property type="match status" value="1"/>
</dbReference>
<dbReference type="InterPro" id="IPR049278">
    <property type="entry name" value="MS_channel_C"/>
</dbReference>
<comment type="similarity">
    <text evidence="2">Belongs to the MscS (TC 1.A.23) family.</text>
</comment>
<organism evidence="15 16">
    <name type="scientific">Oceanospirillum sediminis</name>
    <dbReference type="NCBI Taxonomy" id="2760088"/>
    <lineage>
        <taxon>Bacteria</taxon>
        <taxon>Pseudomonadati</taxon>
        <taxon>Pseudomonadota</taxon>
        <taxon>Gammaproteobacteria</taxon>
        <taxon>Oceanospirillales</taxon>
        <taxon>Oceanospirillaceae</taxon>
        <taxon>Oceanospirillum</taxon>
    </lineage>
</organism>
<evidence type="ECO:0000259" key="14">
    <source>
        <dbReference type="Pfam" id="PF21088"/>
    </source>
</evidence>
<dbReference type="InterPro" id="IPR006685">
    <property type="entry name" value="MscS_channel_2nd"/>
</dbReference>
<feature type="chain" id="PRO_5032621190" evidence="9">
    <location>
        <begin position="23"/>
        <end position="1071"/>
    </location>
</feature>
<reference evidence="15 16" key="1">
    <citation type="submission" date="2020-08" db="EMBL/GenBank/DDBJ databases">
        <title>Oceanospirillum sp. nov. isolated from marine sediment.</title>
        <authorList>
            <person name="Ji X."/>
        </authorList>
    </citation>
    <scope>NUCLEOTIDE SEQUENCE [LARGE SCALE GENOMIC DNA]</scope>
    <source>
        <strain evidence="15 16">D5</strain>
    </source>
</reference>
<comment type="caution">
    <text evidence="15">The sequence shown here is derived from an EMBL/GenBank/DDBJ whole genome shotgun (WGS) entry which is preliminary data.</text>
</comment>
<keyword evidence="16" id="KW-1185">Reference proteome</keyword>
<feature type="domain" description="Mechanosensitive ion channel transmembrane helices 2/3" evidence="14">
    <location>
        <begin position="852"/>
        <end position="893"/>
    </location>
</feature>
<dbReference type="InterPro" id="IPR025692">
    <property type="entry name" value="MscS_IM_dom1"/>
</dbReference>
<keyword evidence="4 8" id="KW-0812">Transmembrane</keyword>
<protein>
    <submittedName>
        <fullName evidence="15">Mechanosensitive ion channel</fullName>
    </submittedName>
</protein>
<feature type="coiled-coil region" evidence="7">
    <location>
        <begin position="109"/>
        <end position="157"/>
    </location>
</feature>
<feature type="domain" description="Mechanosensitive ion channel MscS porin" evidence="12">
    <location>
        <begin position="35"/>
        <end position="246"/>
    </location>
</feature>
<feature type="transmembrane region" description="Helical" evidence="8">
    <location>
        <begin position="878"/>
        <end position="907"/>
    </location>
</feature>
<evidence type="ECO:0000256" key="5">
    <source>
        <dbReference type="ARBA" id="ARBA00022989"/>
    </source>
</evidence>
<feature type="transmembrane region" description="Helical" evidence="8">
    <location>
        <begin position="683"/>
        <end position="705"/>
    </location>
</feature>
<dbReference type="InterPro" id="IPR010920">
    <property type="entry name" value="LSM_dom_sf"/>
</dbReference>
<dbReference type="InterPro" id="IPR006686">
    <property type="entry name" value="MscS_channel_CS"/>
</dbReference>
<comment type="subcellular location">
    <subcellularLocation>
        <location evidence="1">Cell membrane</location>
        <topology evidence="1">Multi-pass membrane protein</topology>
    </subcellularLocation>
</comment>
<dbReference type="GO" id="GO:0005886">
    <property type="term" value="C:plasma membrane"/>
    <property type="evidence" value="ECO:0007669"/>
    <property type="project" value="UniProtKB-SubCell"/>
</dbReference>
<feature type="transmembrane region" description="Helical" evidence="8">
    <location>
        <begin position="659"/>
        <end position="677"/>
    </location>
</feature>
<dbReference type="Pfam" id="PF00924">
    <property type="entry name" value="MS_channel_2nd"/>
    <property type="match status" value="1"/>
</dbReference>
<dbReference type="Gene3D" id="2.30.30.60">
    <property type="match status" value="1"/>
</dbReference>
<dbReference type="InterPro" id="IPR024393">
    <property type="entry name" value="MscS_porin"/>
</dbReference>
<feature type="transmembrane region" description="Helical" evidence="8">
    <location>
        <begin position="512"/>
        <end position="534"/>
    </location>
</feature>
<dbReference type="SUPFAM" id="SSF82689">
    <property type="entry name" value="Mechanosensitive channel protein MscS (YggB), C-terminal domain"/>
    <property type="match status" value="1"/>
</dbReference>
<keyword evidence="5 8" id="KW-1133">Transmembrane helix</keyword>
<feature type="transmembrane region" description="Helical" evidence="8">
    <location>
        <begin position="757"/>
        <end position="775"/>
    </location>
</feature>
<dbReference type="InterPro" id="IPR011014">
    <property type="entry name" value="MscS_channel_TM-2"/>
</dbReference>
<evidence type="ECO:0000313" key="15">
    <source>
        <dbReference type="EMBL" id="MBB1488529.1"/>
    </source>
</evidence>
<evidence type="ECO:0000259" key="10">
    <source>
        <dbReference type="Pfam" id="PF00924"/>
    </source>
</evidence>
<dbReference type="Pfam" id="PF12794">
    <property type="entry name" value="MscS_TM"/>
    <property type="match status" value="1"/>
</dbReference>
<evidence type="ECO:0000256" key="2">
    <source>
        <dbReference type="ARBA" id="ARBA00008017"/>
    </source>
</evidence>
<dbReference type="InterPro" id="IPR052702">
    <property type="entry name" value="MscS-like_channel"/>
</dbReference>
<feature type="transmembrane region" description="Helical" evidence="8">
    <location>
        <begin position="469"/>
        <end position="486"/>
    </location>
</feature>
<dbReference type="InterPro" id="IPR011066">
    <property type="entry name" value="MscS_channel_C_sf"/>
</dbReference>
<name>A0A839IVQ3_9GAMM</name>
<keyword evidence="3" id="KW-1003">Cell membrane</keyword>
<dbReference type="Pfam" id="PF21088">
    <property type="entry name" value="MS_channel_1st"/>
    <property type="match status" value="1"/>
</dbReference>
<dbReference type="GO" id="GO:0008381">
    <property type="term" value="F:mechanosensitive monoatomic ion channel activity"/>
    <property type="evidence" value="ECO:0007669"/>
    <property type="project" value="UniProtKB-ARBA"/>
</dbReference>
<feature type="transmembrane region" description="Helical" evidence="8">
    <location>
        <begin position="811"/>
        <end position="832"/>
    </location>
</feature>
<evidence type="ECO:0000259" key="11">
    <source>
        <dbReference type="Pfam" id="PF12794"/>
    </source>
</evidence>
<feature type="transmembrane region" description="Helical" evidence="8">
    <location>
        <begin position="585"/>
        <end position="605"/>
    </location>
</feature>
<dbReference type="Pfam" id="PF21082">
    <property type="entry name" value="MS_channel_3rd"/>
    <property type="match status" value="1"/>
</dbReference>
<proteinExistence type="inferred from homology"/>
<dbReference type="PANTHER" id="PTHR30347:SF1">
    <property type="entry name" value="MECHANOSENSITIVE CHANNEL MSCK"/>
    <property type="match status" value="1"/>
</dbReference>
<evidence type="ECO:0000256" key="3">
    <source>
        <dbReference type="ARBA" id="ARBA00022475"/>
    </source>
</evidence>
<feature type="transmembrane region" description="Helical" evidence="8">
    <location>
        <begin position="617"/>
        <end position="638"/>
    </location>
</feature>
<keyword evidence="7" id="KW-0175">Coiled coil</keyword>
<dbReference type="Pfam" id="PF12795">
    <property type="entry name" value="MscS_porin"/>
    <property type="match status" value="1"/>
</dbReference>